<organism evidence="1 2">
    <name type="scientific">Actinoplanes awajinensis subsp. mycoplanecinus</name>
    <dbReference type="NCBI Taxonomy" id="135947"/>
    <lineage>
        <taxon>Bacteria</taxon>
        <taxon>Bacillati</taxon>
        <taxon>Actinomycetota</taxon>
        <taxon>Actinomycetes</taxon>
        <taxon>Micromonosporales</taxon>
        <taxon>Micromonosporaceae</taxon>
        <taxon>Actinoplanes</taxon>
    </lineage>
</organism>
<dbReference type="EMBL" id="LLZH01000278">
    <property type="protein sequence ID" value="KUL29521.1"/>
    <property type="molecule type" value="Genomic_DNA"/>
</dbReference>
<evidence type="ECO:0000313" key="2">
    <source>
        <dbReference type="Proteomes" id="UP000053244"/>
    </source>
</evidence>
<dbReference type="OrthoDB" id="195972at2"/>
<comment type="caution">
    <text evidence="1">The sequence shown here is derived from an EMBL/GenBank/DDBJ whole genome shotgun (WGS) entry which is preliminary data.</text>
</comment>
<gene>
    <name evidence="1" type="ORF">ADL15_27485</name>
</gene>
<sequence>MLCWFCAEGARATCRFCGRGVCAEHARFGPYLLEVSRSVVRDRAEALVVEDAVQCGACHPRPQPVAMPELD</sequence>
<evidence type="ECO:0000313" key="1">
    <source>
        <dbReference type="EMBL" id="KUL29521.1"/>
    </source>
</evidence>
<evidence type="ECO:0008006" key="3">
    <source>
        <dbReference type="Google" id="ProtNLM"/>
    </source>
</evidence>
<reference evidence="1 2" key="1">
    <citation type="submission" date="2015-10" db="EMBL/GenBank/DDBJ databases">
        <authorList>
            <person name="Gilbert D.G."/>
        </authorList>
    </citation>
    <scope>NUCLEOTIDE SEQUENCE [LARGE SCALE GENOMIC DNA]</scope>
    <source>
        <strain evidence="1 2">NRRL B-16712</strain>
    </source>
</reference>
<proteinExistence type="predicted"/>
<dbReference type="AlphaFoldDB" id="A0A101JMG4"/>
<accession>A0A101JMG4</accession>
<name>A0A101JMG4_9ACTN</name>
<keyword evidence="2" id="KW-1185">Reference proteome</keyword>
<protein>
    <recommendedName>
        <fullName evidence="3">NSD Cys-His rich domain-containing protein</fullName>
    </recommendedName>
</protein>
<dbReference type="Proteomes" id="UP000053244">
    <property type="component" value="Unassembled WGS sequence"/>
</dbReference>